<dbReference type="Pfam" id="PF00535">
    <property type="entry name" value="Glycos_transf_2"/>
    <property type="match status" value="1"/>
</dbReference>
<keyword evidence="1" id="KW-0812">Transmembrane</keyword>
<dbReference type="InterPro" id="IPR001173">
    <property type="entry name" value="Glyco_trans_2-like"/>
</dbReference>
<gene>
    <name evidence="3" type="ORF">A3D01_04975</name>
</gene>
<evidence type="ECO:0000313" key="4">
    <source>
        <dbReference type="Proteomes" id="UP000177169"/>
    </source>
</evidence>
<reference evidence="3 4" key="1">
    <citation type="journal article" date="2016" name="Nat. Commun.">
        <title>Thousands of microbial genomes shed light on interconnected biogeochemical processes in an aquifer system.</title>
        <authorList>
            <person name="Anantharaman K."/>
            <person name="Brown C.T."/>
            <person name="Hug L.A."/>
            <person name="Sharon I."/>
            <person name="Castelle C.J."/>
            <person name="Probst A.J."/>
            <person name="Thomas B.C."/>
            <person name="Singh A."/>
            <person name="Wilkins M.J."/>
            <person name="Karaoz U."/>
            <person name="Brodie E.L."/>
            <person name="Williams K.H."/>
            <person name="Hubbard S.S."/>
            <person name="Banfield J.F."/>
        </authorList>
    </citation>
    <scope>NUCLEOTIDE SEQUENCE [LARGE SCALE GENOMIC DNA]</scope>
</reference>
<dbReference type="EMBL" id="MGGR01000027">
    <property type="protein sequence ID" value="OGM32916.1"/>
    <property type="molecule type" value="Genomic_DNA"/>
</dbReference>
<evidence type="ECO:0000259" key="2">
    <source>
        <dbReference type="Pfam" id="PF00535"/>
    </source>
</evidence>
<proteinExistence type="predicted"/>
<keyword evidence="1" id="KW-1133">Transmembrane helix</keyword>
<evidence type="ECO:0000313" key="3">
    <source>
        <dbReference type="EMBL" id="OGM32916.1"/>
    </source>
</evidence>
<dbReference type="AlphaFoldDB" id="A0A1F7YZX6"/>
<protein>
    <recommendedName>
        <fullName evidence="2">Glycosyltransferase 2-like domain-containing protein</fullName>
    </recommendedName>
</protein>
<feature type="domain" description="Glycosyltransferase 2-like" evidence="2">
    <location>
        <begin position="3"/>
        <end position="124"/>
    </location>
</feature>
<dbReference type="InterPro" id="IPR029044">
    <property type="entry name" value="Nucleotide-diphossugar_trans"/>
</dbReference>
<name>A0A1F7YZX6_9BACT</name>
<evidence type="ECO:0000256" key="1">
    <source>
        <dbReference type="SAM" id="Phobius"/>
    </source>
</evidence>
<dbReference type="PANTHER" id="PTHR43630">
    <property type="entry name" value="POLY-BETA-1,6-N-ACETYL-D-GLUCOSAMINE SYNTHASE"/>
    <property type="match status" value="1"/>
</dbReference>
<organism evidence="3 4">
    <name type="scientific">Candidatus Woesebacteria bacterium RIFCSPHIGHO2_02_FULL_39_13</name>
    <dbReference type="NCBI Taxonomy" id="1802505"/>
    <lineage>
        <taxon>Bacteria</taxon>
        <taxon>Candidatus Woeseibacteriota</taxon>
    </lineage>
</organism>
<feature type="transmembrane region" description="Helical" evidence="1">
    <location>
        <begin position="244"/>
        <end position="266"/>
    </location>
</feature>
<dbReference type="STRING" id="1802505.A3D01_04975"/>
<dbReference type="Proteomes" id="UP000177169">
    <property type="component" value="Unassembled WGS sequence"/>
</dbReference>
<accession>A0A1F7YZX6</accession>
<dbReference type="Gene3D" id="3.90.550.10">
    <property type="entry name" value="Spore Coat Polysaccharide Biosynthesis Protein SpsA, Chain A"/>
    <property type="match status" value="1"/>
</dbReference>
<dbReference type="PANTHER" id="PTHR43630:SF2">
    <property type="entry name" value="GLYCOSYLTRANSFERASE"/>
    <property type="match status" value="1"/>
</dbReference>
<keyword evidence="1" id="KW-0472">Membrane</keyword>
<dbReference type="SUPFAM" id="SSF53448">
    <property type="entry name" value="Nucleotide-diphospho-sugar transferases"/>
    <property type="match status" value="1"/>
</dbReference>
<comment type="caution">
    <text evidence="3">The sequence shown here is derived from an EMBL/GenBank/DDBJ whole genome shotgun (WGS) entry which is preliminary data.</text>
</comment>
<sequence>MVSVIITTKNEEDVLERLLVSIQDNIYKNTEAIVVDNNSSDKTKIIAKKYTDKVFDFGPERSSQRNFGAKKSNGKYLLILDADMKLSKDVIYECVVLAEGNRKIGEIVIPEESMATNFWEKVKAFERSFYNLEGDRDVDAARFFKREAFLKAGGYDEAITGPEDWDLPDTIGKLGYKIGRIKSKIYHYERFTSPFKVAKKKFYYGLKSHRYLKKQKIPTISPKTVYFLRPVFYKNWKKLVLHPFLSIGMFLMLTLELVYGGTGFFLGKILNK</sequence>